<evidence type="ECO:0000313" key="2">
    <source>
        <dbReference type="EMBL" id="ERF74870.1"/>
    </source>
</evidence>
<name>U1HVX1_ENDPU</name>
<feature type="region of interest" description="Disordered" evidence="1">
    <location>
        <begin position="25"/>
        <end position="70"/>
    </location>
</feature>
<proteinExistence type="predicted"/>
<evidence type="ECO:0000256" key="1">
    <source>
        <dbReference type="SAM" id="MobiDB-lite"/>
    </source>
</evidence>
<dbReference type="Proteomes" id="UP000019373">
    <property type="component" value="Unassembled WGS sequence"/>
</dbReference>
<feature type="compositionally biased region" description="Basic and acidic residues" evidence="1">
    <location>
        <begin position="25"/>
        <end position="35"/>
    </location>
</feature>
<dbReference type="GeneID" id="19238300"/>
<dbReference type="RefSeq" id="XP_007787874.1">
    <property type="nucleotide sequence ID" value="XM_007789684.1"/>
</dbReference>
<accession>U1HVX1</accession>
<evidence type="ECO:0000313" key="3">
    <source>
        <dbReference type="Proteomes" id="UP000019373"/>
    </source>
</evidence>
<feature type="compositionally biased region" description="Polar residues" evidence="1">
    <location>
        <begin position="39"/>
        <end position="52"/>
    </location>
</feature>
<sequence length="152" mass="16833">MSIFSAEIVYATLAKEFLYWHRDSGSYPSSRDRKGNPCSPVTRSQLMNQGRIVQQKRQAGPRGGAGGRTHPMQRTVALIPVDLVASWVDVFVGRTWKSPRTGRGGAASPRATWPPNYRSRGFQERKADVEMAEWVVRLVRPGAEFGPTTSSG</sequence>
<dbReference type="HOGENOM" id="CLU_1722360_0_0_1"/>
<feature type="region of interest" description="Disordered" evidence="1">
    <location>
        <begin position="98"/>
        <end position="118"/>
    </location>
</feature>
<organism evidence="2 3">
    <name type="scientific">Endocarpon pusillum (strain Z07020 / HMAS-L-300199)</name>
    <name type="common">Lichen-forming fungus</name>
    <dbReference type="NCBI Taxonomy" id="1263415"/>
    <lineage>
        <taxon>Eukaryota</taxon>
        <taxon>Fungi</taxon>
        <taxon>Dikarya</taxon>
        <taxon>Ascomycota</taxon>
        <taxon>Pezizomycotina</taxon>
        <taxon>Eurotiomycetes</taxon>
        <taxon>Chaetothyriomycetidae</taxon>
        <taxon>Verrucariales</taxon>
        <taxon>Verrucariaceae</taxon>
        <taxon>Endocarpon</taxon>
    </lineage>
</organism>
<gene>
    <name evidence="2" type="ORF">EPUS_03254</name>
</gene>
<reference evidence="3" key="1">
    <citation type="journal article" date="2014" name="BMC Genomics">
        <title>Genome characteristics reveal the impact of lichenization on lichen-forming fungus Endocarpon pusillum Hedwig (Verrucariales, Ascomycota).</title>
        <authorList>
            <person name="Wang Y.-Y."/>
            <person name="Liu B."/>
            <person name="Zhang X.-Y."/>
            <person name="Zhou Q.-M."/>
            <person name="Zhang T."/>
            <person name="Li H."/>
            <person name="Yu Y.-F."/>
            <person name="Zhang X.-L."/>
            <person name="Hao X.-Y."/>
            <person name="Wang M."/>
            <person name="Wang L."/>
            <person name="Wei J.-C."/>
        </authorList>
    </citation>
    <scope>NUCLEOTIDE SEQUENCE [LARGE SCALE GENOMIC DNA]</scope>
    <source>
        <strain evidence="3">Z07020 / HMAS-L-300199</strain>
    </source>
</reference>
<keyword evidence="3" id="KW-1185">Reference proteome</keyword>
<dbReference type="EMBL" id="KE720866">
    <property type="protein sequence ID" value="ERF74870.1"/>
    <property type="molecule type" value="Genomic_DNA"/>
</dbReference>
<dbReference type="AlphaFoldDB" id="U1HVX1"/>
<protein>
    <submittedName>
        <fullName evidence="2">Uncharacterized protein</fullName>
    </submittedName>
</protein>